<dbReference type="Pfam" id="PF04535">
    <property type="entry name" value="CASP_dom"/>
    <property type="match status" value="1"/>
</dbReference>
<evidence type="ECO:0000256" key="4">
    <source>
        <dbReference type="ARBA" id="ARBA00022475"/>
    </source>
</evidence>
<accession>A0A1Y1HZZ6</accession>
<reference evidence="11 12" key="1">
    <citation type="journal article" date="2014" name="Nat. Commun.">
        <title>Klebsormidium flaccidum genome reveals primary factors for plant terrestrial adaptation.</title>
        <authorList>
            <person name="Hori K."/>
            <person name="Maruyama F."/>
            <person name="Fujisawa T."/>
            <person name="Togashi T."/>
            <person name="Yamamoto N."/>
            <person name="Seo M."/>
            <person name="Sato S."/>
            <person name="Yamada T."/>
            <person name="Mori H."/>
            <person name="Tajima N."/>
            <person name="Moriyama T."/>
            <person name="Ikeuchi M."/>
            <person name="Watanabe M."/>
            <person name="Wada H."/>
            <person name="Kobayashi K."/>
            <person name="Saito M."/>
            <person name="Masuda T."/>
            <person name="Sasaki-Sekimoto Y."/>
            <person name="Mashiguchi K."/>
            <person name="Awai K."/>
            <person name="Shimojima M."/>
            <person name="Masuda S."/>
            <person name="Iwai M."/>
            <person name="Nobusawa T."/>
            <person name="Narise T."/>
            <person name="Kondo S."/>
            <person name="Saito H."/>
            <person name="Sato R."/>
            <person name="Murakawa M."/>
            <person name="Ihara Y."/>
            <person name="Oshima-Yamada Y."/>
            <person name="Ohtaka K."/>
            <person name="Satoh M."/>
            <person name="Sonobe K."/>
            <person name="Ishii M."/>
            <person name="Ohtani R."/>
            <person name="Kanamori-Sato M."/>
            <person name="Honoki R."/>
            <person name="Miyazaki D."/>
            <person name="Mochizuki H."/>
            <person name="Umetsu J."/>
            <person name="Higashi K."/>
            <person name="Shibata D."/>
            <person name="Kamiya Y."/>
            <person name="Sato N."/>
            <person name="Nakamura Y."/>
            <person name="Tabata S."/>
            <person name="Ida S."/>
            <person name="Kurokawa K."/>
            <person name="Ohta H."/>
        </authorList>
    </citation>
    <scope>NUCLEOTIDE SEQUENCE [LARGE SCALE GENOMIC DNA]</scope>
    <source>
        <strain evidence="11 12">NIES-2285</strain>
    </source>
</reference>
<dbReference type="Proteomes" id="UP000054558">
    <property type="component" value="Unassembled WGS sequence"/>
</dbReference>
<feature type="domain" description="Casparian strip membrane protein" evidence="10">
    <location>
        <begin position="37"/>
        <end position="124"/>
    </location>
</feature>
<evidence type="ECO:0000313" key="11">
    <source>
        <dbReference type="EMBL" id="GAQ82096.1"/>
    </source>
</evidence>
<dbReference type="GO" id="GO:0005886">
    <property type="term" value="C:plasma membrane"/>
    <property type="evidence" value="ECO:0007669"/>
    <property type="project" value="UniProtKB-SubCell"/>
</dbReference>
<comment type="similarity">
    <text evidence="2 8">Belongs to the Casparian strip membrane proteins (CASP) family.</text>
</comment>
<feature type="transmembrane region" description="Helical" evidence="8">
    <location>
        <begin position="194"/>
        <end position="212"/>
    </location>
</feature>
<evidence type="ECO:0000256" key="9">
    <source>
        <dbReference type="SAM" id="MobiDB-lite"/>
    </source>
</evidence>
<keyword evidence="12" id="KW-1185">Reference proteome</keyword>
<gene>
    <name evidence="11" type="ORF">KFL_001000180</name>
</gene>
<keyword evidence="4 8" id="KW-1003">Cell membrane</keyword>
<comment type="subcellular location">
    <subcellularLocation>
        <location evidence="1 8">Cell membrane</location>
        <topology evidence="1 8">Multi-pass membrane protein</topology>
    </subcellularLocation>
</comment>
<proteinExistence type="inferred from homology"/>
<evidence type="ECO:0000256" key="1">
    <source>
        <dbReference type="ARBA" id="ARBA00004651"/>
    </source>
</evidence>
<evidence type="ECO:0000256" key="6">
    <source>
        <dbReference type="ARBA" id="ARBA00022989"/>
    </source>
</evidence>
<feature type="transmembrane region" description="Helical" evidence="8">
    <location>
        <begin position="43"/>
        <end position="62"/>
    </location>
</feature>
<feature type="region of interest" description="Disordered" evidence="9">
    <location>
        <begin position="1"/>
        <end position="29"/>
    </location>
</feature>
<evidence type="ECO:0000313" key="12">
    <source>
        <dbReference type="Proteomes" id="UP000054558"/>
    </source>
</evidence>
<keyword evidence="5 8" id="KW-0812">Transmembrane</keyword>
<sequence>MSTPRKGGALDVEEARRAEAPGGKKKRGATQKRFTAWHVLDPLLRFLQLAASVSAFGIMVSLRPSNGGIKYSNYYAFSFLVAGTVISAAVALLMLCVDLILCCMRRTVRALLFWWFVTLIDFVSAPQKPSTALPTFLSLLISNPGKIGLFFALGAGSAAAGITTFNDFGLKNIYVRTACQGSTPFNSFCARTKAATAMAIIAAAFFVPSMFYDLAALVDSYYE</sequence>
<dbReference type="OrthoDB" id="2020462at2759"/>
<dbReference type="InterPro" id="IPR006702">
    <property type="entry name" value="CASP_dom"/>
</dbReference>
<keyword evidence="7 8" id="KW-0472">Membrane</keyword>
<comment type="subunit">
    <text evidence="3 8">Homodimer and heterodimers.</text>
</comment>
<dbReference type="OMA" id="WNIGAEY"/>
<evidence type="ECO:0000256" key="3">
    <source>
        <dbReference type="ARBA" id="ARBA00011489"/>
    </source>
</evidence>
<feature type="transmembrane region" description="Helical" evidence="8">
    <location>
        <begin position="108"/>
        <end position="127"/>
    </location>
</feature>
<evidence type="ECO:0000256" key="7">
    <source>
        <dbReference type="ARBA" id="ARBA00023136"/>
    </source>
</evidence>
<evidence type="ECO:0000256" key="5">
    <source>
        <dbReference type="ARBA" id="ARBA00022692"/>
    </source>
</evidence>
<comment type="caution">
    <text evidence="8">Lacks conserved residue(s) required for the propagation of feature annotation.</text>
</comment>
<evidence type="ECO:0000256" key="2">
    <source>
        <dbReference type="ARBA" id="ARBA00007651"/>
    </source>
</evidence>
<dbReference type="PANTHER" id="PTHR33573">
    <property type="entry name" value="CASP-LIKE PROTEIN 4A4"/>
    <property type="match status" value="1"/>
</dbReference>
<protein>
    <recommendedName>
        <fullName evidence="8">CASP-like protein</fullName>
    </recommendedName>
</protein>
<feature type="transmembrane region" description="Helical" evidence="8">
    <location>
        <begin position="74"/>
        <end position="101"/>
    </location>
</feature>
<name>A0A1Y1HZZ6_KLENI</name>
<dbReference type="AlphaFoldDB" id="A0A1Y1HZZ6"/>
<feature type="transmembrane region" description="Helical" evidence="8">
    <location>
        <begin position="147"/>
        <end position="166"/>
    </location>
</feature>
<dbReference type="EMBL" id="DF237049">
    <property type="protein sequence ID" value="GAQ82096.1"/>
    <property type="molecule type" value="Genomic_DNA"/>
</dbReference>
<keyword evidence="6 8" id="KW-1133">Transmembrane helix</keyword>
<evidence type="ECO:0000259" key="10">
    <source>
        <dbReference type="Pfam" id="PF04535"/>
    </source>
</evidence>
<organism evidence="11 12">
    <name type="scientific">Klebsormidium nitens</name>
    <name type="common">Green alga</name>
    <name type="synonym">Ulothrix nitens</name>
    <dbReference type="NCBI Taxonomy" id="105231"/>
    <lineage>
        <taxon>Eukaryota</taxon>
        <taxon>Viridiplantae</taxon>
        <taxon>Streptophyta</taxon>
        <taxon>Klebsormidiophyceae</taxon>
        <taxon>Klebsormidiales</taxon>
        <taxon>Klebsormidiaceae</taxon>
        <taxon>Klebsormidium</taxon>
    </lineage>
</organism>
<evidence type="ECO:0000256" key="8">
    <source>
        <dbReference type="RuleBase" id="RU361233"/>
    </source>
</evidence>